<evidence type="ECO:0000313" key="2">
    <source>
        <dbReference type="Proteomes" id="UP001153678"/>
    </source>
</evidence>
<dbReference type="EMBL" id="CAMKVN010009970">
    <property type="protein sequence ID" value="CAI2193720.1"/>
    <property type="molecule type" value="Genomic_DNA"/>
</dbReference>
<evidence type="ECO:0000313" key="1">
    <source>
        <dbReference type="EMBL" id="CAI2193720.1"/>
    </source>
</evidence>
<keyword evidence="2" id="KW-1185">Reference proteome</keyword>
<reference evidence="1" key="1">
    <citation type="submission" date="2022-08" db="EMBL/GenBank/DDBJ databases">
        <authorList>
            <person name="Kallberg Y."/>
            <person name="Tangrot J."/>
            <person name="Rosling A."/>
        </authorList>
    </citation>
    <scope>NUCLEOTIDE SEQUENCE</scope>
    <source>
        <strain evidence="1">Wild A</strain>
    </source>
</reference>
<dbReference type="Proteomes" id="UP001153678">
    <property type="component" value="Unassembled WGS sequence"/>
</dbReference>
<feature type="non-terminal residue" evidence="1">
    <location>
        <position position="45"/>
    </location>
</feature>
<protein>
    <submittedName>
        <fullName evidence="1">842_t:CDS:1</fullName>
    </submittedName>
</protein>
<organism evidence="1 2">
    <name type="scientific">Funneliformis geosporum</name>
    <dbReference type="NCBI Taxonomy" id="1117311"/>
    <lineage>
        <taxon>Eukaryota</taxon>
        <taxon>Fungi</taxon>
        <taxon>Fungi incertae sedis</taxon>
        <taxon>Mucoromycota</taxon>
        <taxon>Glomeromycotina</taxon>
        <taxon>Glomeromycetes</taxon>
        <taxon>Glomerales</taxon>
        <taxon>Glomeraceae</taxon>
        <taxon>Funneliformis</taxon>
    </lineage>
</organism>
<accession>A0A9W4WXF8</accession>
<sequence>MSSKGHFLLSNLFEETHKELDSLNSEFNKLIEAYESQIDLNNDIE</sequence>
<proteinExistence type="predicted"/>
<dbReference type="AlphaFoldDB" id="A0A9W4WXF8"/>
<name>A0A9W4WXF8_9GLOM</name>
<gene>
    <name evidence="1" type="ORF">FWILDA_LOCUS16218</name>
</gene>
<comment type="caution">
    <text evidence="1">The sequence shown here is derived from an EMBL/GenBank/DDBJ whole genome shotgun (WGS) entry which is preliminary data.</text>
</comment>